<dbReference type="InterPro" id="IPR050639">
    <property type="entry name" value="SSR_resolvase"/>
</dbReference>
<name>A0ABU4DLK4_9DEIO</name>
<gene>
    <name evidence="4" type="ORF">ORD21_01705</name>
</gene>
<feature type="domain" description="Resolvase/invertase-type recombinase catalytic" evidence="3">
    <location>
        <begin position="3"/>
        <end position="150"/>
    </location>
</feature>
<dbReference type="RefSeq" id="WP_317638616.1">
    <property type="nucleotide sequence ID" value="NZ_JAPMIV010000002.1"/>
</dbReference>
<dbReference type="Gene3D" id="3.90.1750.20">
    <property type="entry name" value="Putative Large Serine Recombinase, Chain B, Domain 2"/>
    <property type="match status" value="1"/>
</dbReference>
<protein>
    <submittedName>
        <fullName evidence="4">Recombinase family protein</fullName>
    </submittedName>
</protein>
<evidence type="ECO:0000256" key="1">
    <source>
        <dbReference type="ARBA" id="ARBA00023125"/>
    </source>
</evidence>
<dbReference type="Gene3D" id="3.40.50.1390">
    <property type="entry name" value="Resolvase, N-terminal catalytic domain"/>
    <property type="match status" value="1"/>
</dbReference>
<keyword evidence="5" id="KW-1185">Reference proteome</keyword>
<dbReference type="Pfam" id="PF07508">
    <property type="entry name" value="Recombinase"/>
    <property type="match status" value="1"/>
</dbReference>
<evidence type="ECO:0000313" key="4">
    <source>
        <dbReference type="EMBL" id="MDV6373311.1"/>
    </source>
</evidence>
<dbReference type="PANTHER" id="PTHR30461">
    <property type="entry name" value="DNA-INVERTASE FROM LAMBDOID PROPHAGE"/>
    <property type="match status" value="1"/>
</dbReference>
<dbReference type="PANTHER" id="PTHR30461:SF2">
    <property type="entry name" value="SERINE RECOMBINASE PINE-RELATED"/>
    <property type="match status" value="1"/>
</dbReference>
<dbReference type="SMART" id="SM00857">
    <property type="entry name" value="Resolvase"/>
    <property type="match status" value="1"/>
</dbReference>
<dbReference type="InterPro" id="IPR006119">
    <property type="entry name" value="Resolv_N"/>
</dbReference>
<dbReference type="Pfam" id="PF00239">
    <property type="entry name" value="Resolvase"/>
    <property type="match status" value="1"/>
</dbReference>
<dbReference type="SUPFAM" id="SSF53041">
    <property type="entry name" value="Resolvase-like"/>
    <property type="match status" value="1"/>
</dbReference>
<evidence type="ECO:0000259" key="3">
    <source>
        <dbReference type="PROSITE" id="PS51736"/>
    </source>
</evidence>
<organism evidence="4 5">
    <name type="scientific">Deinococcus arenicola</name>
    <dbReference type="NCBI Taxonomy" id="2994950"/>
    <lineage>
        <taxon>Bacteria</taxon>
        <taxon>Thermotogati</taxon>
        <taxon>Deinococcota</taxon>
        <taxon>Deinococci</taxon>
        <taxon>Deinococcales</taxon>
        <taxon>Deinococcaceae</taxon>
        <taxon>Deinococcus</taxon>
    </lineage>
</organism>
<dbReference type="PROSITE" id="PS51736">
    <property type="entry name" value="RECOMBINASES_3"/>
    <property type="match status" value="1"/>
</dbReference>
<sequence length="601" mass="68406">MERAIIYTRVSSKNQDDNYSQGQQIQLCTDFVKSQGWEVYQQLHDTQSGTDFYSRENLQKCIELITLGVAQYLTFSAVDRMGRNFGVFEKLTRRIYEVGGKIAIASKNKIYDNYDEFWLQCITDAADSVKEILRLSNRTGSARMKAYLSGSYMKRPPYGYVIKTEIRKTSNGRKEKFNILEVIIPQQESINIILEKYVELKSVTAAAKYANDNKLYNSVELTGEIKTIWSYSTIIKIIDNAEMYAAVPLIIKFRETPFGKDKETGLVKVTKDNPEIPYTFPRIIPDELAQSVALTRKQSQNRINTTSRDKPFKGFVWCKCGRKAYYEDNTNPKHRRFVCASGSRGKQYHTIGKAYDNTSACTHSTSVIFFVEAIKQFLEELDTDSFITRAELSLIESSEAHTIFKMTLEKIAEKKAELIKIRSSIIRNSARLDPEEDIEILRGFAEEVKLLQSEIDELAETYSNQVVKMTKLEKIFSSLGLQWEENISILAEKSKTFQGMVKITPKLTHARETINTLREAVAARNWDAVGESMARLGLRFEADFSLRGKLARRASIRVFFQMESELFPDSGEGEGIAKDTLSGSDALREGDVLVGGFFVTS</sequence>
<evidence type="ECO:0000256" key="2">
    <source>
        <dbReference type="ARBA" id="ARBA00023172"/>
    </source>
</evidence>
<keyword evidence="1" id="KW-0238">DNA-binding</keyword>
<dbReference type="EMBL" id="JAPMIV010000002">
    <property type="protein sequence ID" value="MDV6373311.1"/>
    <property type="molecule type" value="Genomic_DNA"/>
</dbReference>
<accession>A0ABU4DLK4</accession>
<evidence type="ECO:0000313" key="5">
    <source>
        <dbReference type="Proteomes" id="UP001276150"/>
    </source>
</evidence>
<keyword evidence="2" id="KW-0233">DNA recombination</keyword>
<comment type="caution">
    <text evidence="4">The sequence shown here is derived from an EMBL/GenBank/DDBJ whole genome shotgun (WGS) entry which is preliminary data.</text>
</comment>
<dbReference type="InterPro" id="IPR038109">
    <property type="entry name" value="DNA_bind_recomb_sf"/>
</dbReference>
<dbReference type="CDD" id="cd00338">
    <property type="entry name" value="Ser_Recombinase"/>
    <property type="match status" value="1"/>
</dbReference>
<proteinExistence type="predicted"/>
<dbReference type="InterPro" id="IPR036162">
    <property type="entry name" value="Resolvase-like_N_sf"/>
</dbReference>
<reference evidence="4 5" key="1">
    <citation type="submission" date="2022-11" db="EMBL/GenBank/DDBJ databases">
        <title>Deinococcus ZS9-10, Low Temperature and Draught-tolerating, UV-resistant Bacteria from Continental Antarctica.</title>
        <authorList>
            <person name="Cheng L."/>
        </authorList>
    </citation>
    <scope>NUCLEOTIDE SEQUENCE [LARGE SCALE GENOMIC DNA]</scope>
    <source>
        <strain evidence="4 5">ZS9-10</strain>
    </source>
</reference>
<dbReference type="Proteomes" id="UP001276150">
    <property type="component" value="Unassembled WGS sequence"/>
</dbReference>
<dbReference type="InterPro" id="IPR011109">
    <property type="entry name" value="DNA_bind_recombinase_dom"/>
</dbReference>